<organism evidence="1 2">
    <name type="scientific">Caerostris extrusa</name>
    <name type="common">Bark spider</name>
    <name type="synonym">Caerostris bankana</name>
    <dbReference type="NCBI Taxonomy" id="172846"/>
    <lineage>
        <taxon>Eukaryota</taxon>
        <taxon>Metazoa</taxon>
        <taxon>Ecdysozoa</taxon>
        <taxon>Arthropoda</taxon>
        <taxon>Chelicerata</taxon>
        <taxon>Arachnida</taxon>
        <taxon>Araneae</taxon>
        <taxon>Araneomorphae</taxon>
        <taxon>Entelegynae</taxon>
        <taxon>Araneoidea</taxon>
        <taxon>Araneidae</taxon>
        <taxon>Caerostris</taxon>
    </lineage>
</organism>
<dbReference type="AlphaFoldDB" id="A0AAV4Q3G2"/>
<sequence>MATEGFIRGTLLCICVPCEKKKIPIKYQSKHNNKTKKFYESQKEPHKTMGYAKTPLKSPKEFLKKHTRETKSNHETTAFACLDKNHKKPPVPKRNETPPIFHENKNFVAMNKLNALRKPPRKPARKLVDTRKGITRKLGGVELEVHVLTTRGRHQINHGQETTNGEETGFARA</sequence>
<reference evidence="1 2" key="1">
    <citation type="submission" date="2021-06" db="EMBL/GenBank/DDBJ databases">
        <title>Caerostris extrusa draft genome.</title>
        <authorList>
            <person name="Kono N."/>
            <person name="Arakawa K."/>
        </authorList>
    </citation>
    <scope>NUCLEOTIDE SEQUENCE [LARGE SCALE GENOMIC DNA]</scope>
</reference>
<comment type="caution">
    <text evidence="1">The sequence shown here is derived from an EMBL/GenBank/DDBJ whole genome shotgun (WGS) entry which is preliminary data.</text>
</comment>
<protein>
    <submittedName>
        <fullName evidence="1">Enkurin</fullName>
    </submittedName>
</protein>
<gene>
    <name evidence="1" type="primary">Enkur</name>
    <name evidence="1" type="ORF">CEXT_455821</name>
</gene>
<name>A0AAV4Q3G2_CAEEX</name>
<evidence type="ECO:0000313" key="1">
    <source>
        <dbReference type="EMBL" id="GIY02979.1"/>
    </source>
</evidence>
<dbReference type="Proteomes" id="UP001054945">
    <property type="component" value="Unassembled WGS sequence"/>
</dbReference>
<dbReference type="EMBL" id="BPLR01005525">
    <property type="protein sequence ID" value="GIY02979.1"/>
    <property type="molecule type" value="Genomic_DNA"/>
</dbReference>
<proteinExistence type="predicted"/>
<evidence type="ECO:0000313" key="2">
    <source>
        <dbReference type="Proteomes" id="UP001054945"/>
    </source>
</evidence>
<keyword evidence="2" id="KW-1185">Reference proteome</keyword>
<accession>A0AAV4Q3G2</accession>